<dbReference type="CDD" id="cd00076">
    <property type="entry name" value="HFD_SF"/>
    <property type="match status" value="1"/>
</dbReference>
<gene>
    <name evidence="1" type="ORF">DIS24_g997</name>
</gene>
<sequence length="140" mass="15597">MSRCLSHNPTLASTSPISPYLCLRHTATSHATGGDTTKDAQVEKPGKFTRDWPTVSVSKEKVAHLISEVLENHRSRYKSDAAFIEDLREIVDEDFDKISLIARSFAEDEGRQMINAEDVELAMYMALASSLVDMLPKSPK</sequence>
<evidence type="ECO:0000313" key="2">
    <source>
        <dbReference type="Proteomes" id="UP001175001"/>
    </source>
</evidence>
<dbReference type="AlphaFoldDB" id="A0AA40D6T7"/>
<reference evidence="1" key="1">
    <citation type="submission" date="2023-06" db="EMBL/GenBank/DDBJ databases">
        <title>Multi-omics analyses reveal the molecular pathogenesis toolkit of Lasiodiplodia hormozganensis, a cross-kingdom pathogen.</title>
        <authorList>
            <person name="Felix C."/>
            <person name="Meneses R."/>
            <person name="Goncalves M.F.M."/>
            <person name="Tilleman L."/>
            <person name="Duarte A.S."/>
            <person name="Jorrin-Novo J.V."/>
            <person name="Van De Peer Y."/>
            <person name="Deforce D."/>
            <person name="Van Nieuwerburgh F."/>
            <person name="Esteves A.C."/>
            <person name="Alves A."/>
        </authorList>
    </citation>
    <scope>NUCLEOTIDE SEQUENCE</scope>
    <source>
        <strain evidence="1">CBS 339.90</strain>
    </source>
</reference>
<dbReference type="SUPFAM" id="SSF47113">
    <property type="entry name" value="Histone-fold"/>
    <property type="match status" value="1"/>
</dbReference>
<accession>A0AA40D6T7</accession>
<dbReference type="EMBL" id="JAUJDW010000003">
    <property type="protein sequence ID" value="KAK0663832.1"/>
    <property type="molecule type" value="Genomic_DNA"/>
</dbReference>
<dbReference type="InterPro" id="IPR009072">
    <property type="entry name" value="Histone-fold"/>
</dbReference>
<evidence type="ECO:0000313" key="1">
    <source>
        <dbReference type="EMBL" id="KAK0663832.1"/>
    </source>
</evidence>
<name>A0AA40D6T7_9PEZI</name>
<dbReference type="Proteomes" id="UP001175001">
    <property type="component" value="Unassembled WGS sequence"/>
</dbReference>
<protein>
    <submittedName>
        <fullName evidence="1">Uncharacterized protein</fullName>
    </submittedName>
</protein>
<organism evidence="1 2">
    <name type="scientific">Lasiodiplodia hormozganensis</name>
    <dbReference type="NCBI Taxonomy" id="869390"/>
    <lineage>
        <taxon>Eukaryota</taxon>
        <taxon>Fungi</taxon>
        <taxon>Dikarya</taxon>
        <taxon>Ascomycota</taxon>
        <taxon>Pezizomycotina</taxon>
        <taxon>Dothideomycetes</taxon>
        <taxon>Dothideomycetes incertae sedis</taxon>
        <taxon>Botryosphaeriales</taxon>
        <taxon>Botryosphaeriaceae</taxon>
        <taxon>Lasiodiplodia</taxon>
    </lineage>
</organism>
<proteinExistence type="predicted"/>
<comment type="caution">
    <text evidence="1">The sequence shown here is derived from an EMBL/GenBank/DDBJ whole genome shotgun (WGS) entry which is preliminary data.</text>
</comment>
<dbReference type="GO" id="GO:0046982">
    <property type="term" value="F:protein heterodimerization activity"/>
    <property type="evidence" value="ECO:0007669"/>
    <property type="project" value="InterPro"/>
</dbReference>
<keyword evidence="2" id="KW-1185">Reference proteome</keyword>